<evidence type="ECO:0000256" key="1">
    <source>
        <dbReference type="ARBA" id="ARBA00022553"/>
    </source>
</evidence>
<keyword evidence="5" id="KW-0804">Transcription</keyword>
<proteinExistence type="predicted"/>
<dbReference type="FunFam" id="3.40.50.2300:FF:000001">
    <property type="entry name" value="DNA-binding response regulator PhoB"/>
    <property type="match status" value="1"/>
</dbReference>
<dbReference type="InterPro" id="IPR050595">
    <property type="entry name" value="Bact_response_regulator"/>
</dbReference>
<dbReference type="AlphaFoldDB" id="A0A1F5RE91"/>
<keyword evidence="1 6" id="KW-0597">Phosphoprotein</keyword>
<accession>A0A1F5RE91</accession>
<name>A0A1F5RE91_9BACT</name>
<reference evidence="8 9" key="1">
    <citation type="journal article" date="2016" name="Nat. Commun.">
        <title>Thousands of microbial genomes shed light on interconnected biogeochemical processes in an aquifer system.</title>
        <authorList>
            <person name="Anantharaman K."/>
            <person name="Brown C.T."/>
            <person name="Hug L.A."/>
            <person name="Sharon I."/>
            <person name="Castelle C.J."/>
            <person name="Probst A.J."/>
            <person name="Thomas B.C."/>
            <person name="Singh A."/>
            <person name="Wilkins M.J."/>
            <person name="Karaoz U."/>
            <person name="Brodie E.L."/>
            <person name="Williams K.H."/>
            <person name="Hubbard S.S."/>
            <person name="Banfield J.F."/>
        </authorList>
    </citation>
    <scope>NUCLEOTIDE SEQUENCE [LARGE SCALE GENOMIC DNA]</scope>
</reference>
<keyword evidence="4" id="KW-0238">DNA-binding</keyword>
<dbReference type="Proteomes" id="UP000177230">
    <property type="component" value="Unassembled WGS sequence"/>
</dbReference>
<dbReference type="EMBL" id="MFFM01000031">
    <property type="protein sequence ID" value="OGF12777.1"/>
    <property type="molecule type" value="Genomic_DNA"/>
</dbReference>
<dbReference type="Pfam" id="PF00072">
    <property type="entry name" value="Response_reg"/>
    <property type="match status" value="1"/>
</dbReference>
<gene>
    <name evidence="8" type="ORF">A2024_12090</name>
</gene>
<evidence type="ECO:0000256" key="4">
    <source>
        <dbReference type="ARBA" id="ARBA00023125"/>
    </source>
</evidence>
<comment type="caution">
    <text evidence="8">The sequence shown here is derived from an EMBL/GenBank/DDBJ whole genome shotgun (WGS) entry which is preliminary data.</text>
</comment>
<feature type="domain" description="Response regulatory" evidence="7">
    <location>
        <begin position="6"/>
        <end position="122"/>
    </location>
</feature>
<dbReference type="GO" id="GO:0000160">
    <property type="term" value="P:phosphorelay signal transduction system"/>
    <property type="evidence" value="ECO:0007669"/>
    <property type="project" value="UniProtKB-KW"/>
</dbReference>
<dbReference type="PANTHER" id="PTHR44591">
    <property type="entry name" value="STRESS RESPONSE REGULATOR PROTEIN 1"/>
    <property type="match status" value="1"/>
</dbReference>
<dbReference type="CDD" id="cd17574">
    <property type="entry name" value="REC_OmpR"/>
    <property type="match status" value="1"/>
</dbReference>
<feature type="modified residue" description="4-aspartylphosphate" evidence="6">
    <location>
        <position position="55"/>
    </location>
</feature>
<evidence type="ECO:0000313" key="8">
    <source>
        <dbReference type="EMBL" id="OGF12777.1"/>
    </source>
</evidence>
<evidence type="ECO:0000256" key="6">
    <source>
        <dbReference type="PROSITE-ProRule" id="PRU00169"/>
    </source>
</evidence>
<dbReference type="SUPFAM" id="SSF52172">
    <property type="entry name" value="CheY-like"/>
    <property type="match status" value="1"/>
</dbReference>
<sequence>MDEMKKILVADDDNNVLFLITELLTRQNYQVYQAVNGDQALREAGSLHPDLMVLDIMMPGIDGIEVCRRVKASPDTRDIKVIMLTAKTSGRDIEAGLAAGADHYLTKPFRINELTNKIKELIG</sequence>
<evidence type="ECO:0000313" key="9">
    <source>
        <dbReference type="Proteomes" id="UP000177230"/>
    </source>
</evidence>
<evidence type="ECO:0000256" key="2">
    <source>
        <dbReference type="ARBA" id="ARBA00023012"/>
    </source>
</evidence>
<dbReference type="InterPro" id="IPR011006">
    <property type="entry name" value="CheY-like_superfamily"/>
</dbReference>
<evidence type="ECO:0000259" key="7">
    <source>
        <dbReference type="PROSITE" id="PS50110"/>
    </source>
</evidence>
<keyword evidence="3" id="KW-0805">Transcription regulation</keyword>
<evidence type="ECO:0000256" key="5">
    <source>
        <dbReference type="ARBA" id="ARBA00023163"/>
    </source>
</evidence>
<dbReference type="PROSITE" id="PS50110">
    <property type="entry name" value="RESPONSE_REGULATORY"/>
    <property type="match status" value="1"/>
</dbReference>
<dbReference type="PANTHER" id="PTHR44591:SF3">
    <property type="entry name" value="RESPONSE REGULATORY DOMAIN-CONTAINING PROTEIN"/>
    <property type="match status" value="1"/>
</dbReference>
<evidence type="ECO:0000256" key="3">
    <source>
        <dbReference type="ARBA" id="ARBA00023015"/>
    </source>
</evidence>
<dbReference type="Gene3D" id="3.40.50.2300">
    <property type="match status" value="1"/>
</dbReference>
<dbReference type="SMART" id="SM00448">
    <property type="entry name" value="REC"/>
    <property type="match status" value="1"/>
</dbReference>
<dbReference type="InterPro" id="IPR001789">
    <property type="entry name" value="Sig_transdc_resp-reg_receiver"/>
</dbReference>
<protein>
    <recommendedName>
        <fullName evidence="7">Response regulatory domain-containing protein</fullName>
    </recommendedName>
</protein>
<dbReference type="GO" id="GO:0003677">
    <property type="term" value="F:DNA binding"/>
    <property type="evidence" value="ECO:0007669"/>
    <property type="project" value="UniProtKB-KW"/>
</dbReference>
<keyword evidence="2" id="KW-0902">Two-component regulatory system</keyword>
<organism evidence="8 9">
    <name type="scientific">Candidatus Edwardsbacteria bacterium GWF2_54_11</name>
    <dbReference type="NCBI Taxonomy" id="1817851"/>
    <lineage>
        <taxon>Bacteria</taxon>
        <taxon>Candidatus Edwardsiibacteriota</taxon>
    </lineage>
</organism>